<dbReference type="InterPro" id="IPR002401">
    <property type="entry name" value="Cyt_P450_E_grp-I"/>
</dbReference>
<dbReference type="EMBL" id="OU503047">
    <property type="protein sequence ID" value="CAI9772884.1"/>
    <property type="molecule type" value="Genomic_DNA"/>
</dbReference>
<dbReference type="PANTHER" id="PTHR24286:SF217">
    <property type="entry name" value="OS07G0520300 PROTEIN"/>
    <property type="match status" value="1"/>
</dbReference>
<dbReference type="SUPFAM" id="SSF48264">
    <property type="entry name" value="Cytochrome P450"/>
    <property type="match status" value="1"/>
</dbReference>
<proteinExistence type="inferred from homology"/>
<dbReference type="PRINTS" id="PR00463">
    <property type="entry name" value="EP450I"/>
</dbReference>
<evidence type="ECO:0000256" key="11">
    <source>
        <dbReference type="RuleBase" id="RU000461"/>
    </source>
</evidence>
<organism evidence="13 14">
    <name type="scientific">Fraxinus pennsylvanica</name>
    <dbReference type="NCBI Taxonomy" id="56036"/>
    <lineage>
        <taxon>Eukaryota</taxon>
        <taxon>Viridiplantae</taxon>
        <taxon>Streptophyta</taxon>
        <taxon>Embryophyta</taxon>
        <taxon>Tracheophyta</taxon>
        <taxon>Spermatophyta</taxon>
        <taxon>Magnoliopsida</taxon>
        <taxon>eudicotyledons</taxon>
        <taxon>Gunneridae</taxon>
        <taxon>Pentapetalae</taxon>
        <taxon>asterids</taxon>
        <taxon>lamiids</taxon>
        <taxon>Lamiales</taxon>
        <taxon>Oleaceae</taxon>
        <taxon>Oleeae</taxon>
        <taxon>Fraxinus</taxon>
    </lineage>
</organism>
<dbReference type="GO" id="GO:0016020">
    <property type="term" value="C:membrane"/>
    <property type="evidence" value="ECO:0007669"/>
    <property type="project" value="UniProtKB-SubCell"/>
</dbReference>
<comment type="cofactor">
    <cofactor evidence="1 10">
        <name>heme</name>
        <dbReference type="ChEBI" id="CHEBI:30413"/>
    </cofactor>
</comment>
<dbReference type="Pfam" id="PF00067">
    <property type="entry name" value="p450"/>
    <property type="match status" value="1"/>
</dbReference>
<dbReference type="GO" id="GO:0016125">
    <property type="term" value="P:sterol metabolic process"/>
    <property type="evidence" value="ECO:0007669"/>
    <property type="project" value="TreeGrafter"/>
</dbReference>
<keyword evidence="9 12" id="KW-0472">Membrane</keyword>
<accession>A0AAD2E0S5</accession>
<dbReference type="PROSITE" id="PS00086">
    <property type="entry name" value="CYTOCHROME_P450"/>
    <property type="match status" value="1"/>
</dbReference>
<evidence type="ECO:0000256" key="9">
    <source>
        <dbReference type="ARBA" id="ARBA00023136"/>
    </source>
</evidence>
<keyword evidence="8 10" id="KW-0408">Iron</keyword>
<dbReference type="AlphaFoldDB" id="A0AAD2E0S5"/>
<keyword evidence="6 12" id="KW-1133">Transmembrane helix</keyword>
<evidence type="ECO:0000313" key="13">
    <source>
        <dbReference type="EMBL" id="CAI9772884.1"/>
    </source>
</evidence>
<evidence type="ECO:0000256" key="10">
    <source>
        <dbReference type="PIRSR" id="PIRSR602401-1"/>
    </source>
</evidence>
<dbReference type="GO" id="GO:0005506">
    <property type="term" value="F:iron ion binding"/>
    <property type="evidence" value="ECO:0007669"/>
    <property type="project" value="InterPro"/>
</dbReference>
<evidence type="ECO:0000256" key="4">
    <source>
        <dbReference type="ARBA" id="ARBA00022692"/>
    </source>
</evidence>
<evidence type="ECO:0008006" key="15">
    <source>
        <dbReference type="Google" id="ProtNLM"/>
    </source>
</evidence>
<evidence type="ECO:0000256" key="1">
    <source>
        <dbReference type="ARBA" id="ARBA00001971"/>
    </source>
</evidence>
<gene>
    <name evidence="13" type="ORF">FPE_LOCUS20314</name>
</gene>
<feature type="binding site" description="axial binding residue" evidence="10">
    <location>
        <position position="433"/>
    </location>
    <ligand>
        <name>heme</name>
        <dbReference type="ChEBI" id="CHEBI:30413"/>
    </ligand>
    <ligandPart>
        <name>Fe</name>
        <dbReference type="ChEBI" id="CHEBI:18248"/>
    </ligandPart>
</feature>
<evidence type="ECO:0000313" key="14">
    <source>
        <dbReference type="Proteomes" id="UP000834106"/>
    </source>
</evidence>
<dbReference type="FunFam" id="1.10.630.10:FF:000022">
    <property type="entry name" value="Taxadiene 5-alpha hydroxylase"/>
    <property type="match status" value="1"/>
</dbReference>
<dbReference type="PRINTS" id="PR00385">
    <property type="entry name" value="P450"/>
</dbReference>
<keyword evidence="11" id="KW-0503">Monooxygenase</keyword>
<dbReference type="InterPro" id="IPR001128">
    <property type="entry name" value="Cyt_P450"/>
</dbReference>
<dbReference type="GO" id="GO:0020037">
    <property type="term" value="F:heme binding"/>
    <property type="evidence" value="ECO:0007669"/>
    <property type="project" value="InterPro"/>
</dbReference>
<evidence type="ECO:0000256" key="8">
    <source>
        <dbReference type="ARBA" id="ARBA00023004"/>
    </source>
</evidence>
<comment type="similarity">
    <text evidence="3 11">Belongs to the cytochrome P450 family.</text>
</comment>
<evidence type="ECO:0000256" key="3">
    <source>
        <dbReference type="ARBA" id="ARBA00010617"/>
    </source>
</evidence>
<evidence type="ECO:0000256" key="7">
    <source>
        <dbReference type="ARBA" id="ARBA00023002"/>
    </source>
</evidence>
<dbReference type="Gene3D" id="1.10.630.10">
    <property type="entry name" value="Cytochrome P450"/>
    <property type="match status" value="1"/>
</dbReference>
<dbReference type="CDD" id="cd11043">
    <property type="entry name" value="CYP90-like"/>
    <property type="match status" value="1"/>
</dbReference>
<keyword evidence="7 11" id="KW-0560">Oxidoreductase</keyword>
<keyword evidence="4 12" id="KW-0812">Transmembrane</keyword>
<evidence type="ECO:0000256" key="2">
    <source>
        <dbReference type="ARBA" id="ARBA00004167"/>
    </source>
</evidence>
<reference evidence="13" key="1">
    <citation type="submission" date="2023-05" db="EMBL/GenBank/DDBJ databases">
        <authorList>
            <person name="Huff M."/>
        </authorList>
    </citation>
    <scope>NUCLEOTIDE SEQUENCE</scope>
</reference>
<sequence>MTELVCASIMEPAISITILLLFLPLLFLLTYRRSFKRIPPGSLGIPIIGQSFSILRAMRTNKGEEWFQERVRKYGPISKLNLFGTPTVFLHGPAANKFIYTCSEELLANKQPASVRRIMGERNLLELSGDDHRRVRAALVSFLKPETLKQYVGRMHEEIRLHLHNHWYGNNEIKVMPLMKMLTFDVICSLLFGIERGPKRDTLVKLFEDAIEGMVSLPINLPFTTFNRSLKAREKIKSIIIELIHDKRKKLEKIGICSNEDLIMSLIRMKDQSSDSSVLSDEDIVDNIFLVMLAGYETTSILLTFVIKLLAEDQTVYNHVLKEQEEISKGKALGELLTWDDLAKMKYTWKVATESLRMNPPVFFSFRTVLQDIEYGEYIIPKGWQVIWAPCMTHMDENIYPEPSKFDPLRLESQATKPPPYSFMAFGGGPRMCPGNEFARIETLTMIHNLINAYTWKLSLKDNFFGRNPVPVFIQGLPMQIELKKSSYEM</sequence>
<evidence type="ECO:0000256" key="12">
    <source>
        <dbReference type="SAM" id="Phobius"/>
    </source>
</evidence>
<dbReference type="PANTHER" id="PTHR24286">
    <property type="entry name" value="CYTOCHROME P450 26"/>
    <property type="match status" value="1"/>
</dbReference>
<dbReference type="InterPro" id="IPR036396">
    <property type="entry name" value="Cyt_P450_sf"/>
</dbReference>
<protein>
    <recommendedName>
        <fullName evidence="15">Cytochrome P450</fullName>
    </recommendedName>
</protein>
<dbReference type="GO" id="GO:0016712">
    <property type="term" value="F:oxidoreductase activity, acting on paired donors, with incorporation or reduction of molecular oxygen, reduced flavin or flavoprotein as one donor, and incorporation of one atom of oxygen"/>
    <property type="evidence" value="ECO:0007669"/>
    <property type="project" value="UniProtKB-ARBA"/>
</dbReference>
<keyword evidence="5 10" id="KW-0479">Metal-binding</keyword>
<keyword evidence="14" id="KW-1185">Reference proteome</keyword>
<keyword evidence="10 11" id="KW-0349">Heme</keyword>
<evidence type="ECO:0000256" key="5">
    <source>
        <dbReference type="ARBA" id="ARBA00022723"/>
    </source>
</evidence>
<comment type="subcellular location">
    <subcellularLocation>
        <location evidence="2">Membrane</location>
        <topology evidence="2">Single-pass membrane protein</topology>
    </subcellularLocation>
</comment>
<name>A0AAD2E0S5_9LAMI</name>
<dbReference type="Proteomes" id="UP000834106">
    <property type="component" value="Chromosome 12"/>
</dbReference>
<feature type="transmembrane region" description="Helical" evidence="12">
    <location>
        <begin position="12"/>
        <end position="31"/>
    </location>
</feature>
<evidence type="ECO:0000256" key="6">
    <source>
        <dbReference type="ARBA" id="ARBA00022989"/>
    </source>
</evidence>
<dbReference type="InterPro" id="IPR017972">
    <property type="entry name" value="Cyt_P450_CS"/>
</dbReference>